<name>A0A397VRT3_9GLOM</name>
<dbReference type="Gene3D" id="3.80.10.10">
    <property type="entry name" value="Ribonuclease Inhibitor"/>
    <property type="match status" value="3"/>
</dbReference>
<dbReference type="Pfam" id="PF07707">
    <property type="entry name" value="BACK"/>
    <property type="match status" value="1"/>
</dbReference>
<keyword evidence="1" id="KW-0677">Repeat</keyword>
<dbReference type="InterPro" id="IPR001611">
    <property type="entry name" value="Leu-rich_rpt"/>
</dbReference>
<dbReference type="PROSITE" id="PS50097">
    <property type="entry name" value="BTB"/>
    <property type="match status" value="1"/>
</dbReference>
<dbReference type="SUPFAM" id="SSF54695">
    <property type="entry name" value="POZ domain"/>
    <property type="match status" value="1"/>
</dbReference>
<protein>
    <recommendedName>
        <fullName evidence="2">BTB domain-containing protein</fullName>
    </recommendedName>
</protein>
<dbReference type="STRING" id="44941.A0A397VRT3"/>
<organism evidence="3 4">
    <name type="scientific">Gigaspora rosea</name>
    <dbReference type="NCBI Taxonomy" id="44941"/>
    <lineage>
        <taxon>Eukaryota</taxon>
        <taxon>Fungi</taxon>
        <taxon>Fungi incertae sedis</taxon>
        <taxon>Mucoromycota</taxon>
        <taxon>Glomeromycotina</taxon>
        <taxon>Glomeromycetes</taxon>
        <taxon>Diversisporales</taxon>
        <taxon>Gigasporaceae</taxon>
        <taxon>Gigaspora</taxon>
    </lineage>
</organism>
<dbReference type="OrthoDB" id="120976at2759"/>
<comment type="caution">
    <text evidence="3">The sequence shown here is derived from an EMBL/GenBank/DDBJ whole genome shotgun (WGS) entry which is preliminary data.</text>
</comment>
<dbReference type="Pfam" id="PF00651">
    <property type="entry name" value="BTB"/>
    <property type="match status" value="1"/>
</dbReference>
<dbReference type="PANTHER" id="PTHR24111:SF0">
    <property type="entry name" value="LEUCINE-RICH REPEAT-CONTAINING PROTEIN"/>
    <property type="match status" value="1"/>
</dbReference>
<dbReference type="InterPro" id="IPR032675">
    <property type="entry name" value="LRR_dom_sf"/>
</dbReference>
<dbReference type="SUPFAM" id="SSF52047">
    <property type="entry name" value="RNI-like"/>
    <property type="match status" value="1"/>
</dbReference>
<dbReference type="Pfam" id="PF13516">
    <property type="entry name" value="LRR_6"/>
    <property type="match status" value="8"/>
</dbReference>
<dbReference type="InterPro" id="IPR000210">
    <property type="entry name" value="BTB/POZ_dom"/>
</dbReference>
<dbReference type="Gene3D" id="1.25.40.420">
    <property type="match status" value="1"/>
</dbReference>
<gene>
    <name evidence="3" type="ORF">C2G38_2169644</name>
</gene>
<dbReference type="EMBL" id="QKWP01000233">
    <property type="protein sequence ID" value="RIB24037.1"/>
    <property type="molecule type" value="Genomic_DNA"/>
</dbReference>
<dbReference type="SMART" id="SM00225">
    <property type="entry name" value="BTB"/>
    <property type="match status" value="1"/>
</dbReference>
<evidence type="ECO:0000259" key="2">
    <source>
        <dbReference type="PROSITE" id="PS50097"/>
    </source>
</evidence>
<evidence type="ECO:0000313" key="4">
    <source>
        <dbReference type="Proteomes" id="UP000266673"/>
    </source>
</evidence>
<dbReference type="SMART" id="SM00368">
    <property type="entry name" value="LRR_RI"/>
    <property type="match status" value="7"/>
</dbReference>
<dbReference type="AlphaFoldDB" id="A0A397VRT3"/>
<reference evidence="3 4" key="1">
    <citation type="submission" date="2018-06" db="EMBL/GenBank/DDBJ databases">
        <title>Comparative genomics reveals the genomic features of Rhizophagus irregularis, R. cerebriforme, R. diaphanum and Gigaspora rosea, and their symbiotic lifestyle signature.</title>
        <authorList>
            <person name="Morin E."/>
            <person name="San Clemente H."/>
            <person name="Chen E.C.H."/>
            <person name="De La Providencia I."/>
            <person name="Hainaut M."/>
            <person name="Kuo A."/>
            <person name="Kohler A."/>
            <person name="Murat C."/>
            <person name="Tang N."/>
            <person name="Roy S."/>
            <person name="Loubradou J."/>
            <person name="Henrissat B."/>
            <person name="Grigoriev I.V."/>
            <person name="Corradi N."/>
            <person name="Roux C."/>
            <person name="Martin F.M."/>
        </authorList>
    </citation>
    <scope>NUCLEOTIDE SEQUENCE [LARGE SCALE GENOMIC DNA]</scope>
    <source>
        <strain evidence="3 4">DAOM 194757</strain>
    </source>
</reference>
<evidence type="ECO:0000313" key="3">
    <source>
        <dbReference type="EMBL" id="RIB24037.1"/>
    </source>
</evidence>
<dbReference type="InterPro" id="IPR011333">
    <property type="entry name" value="SKP1/BTB/POZ_sf"/>
</dbReference>
<proteinExistence type="predicted"/>
<dbReference type="PANTHER" id="PTHR24111">
    <property type="entry name" value="LEUCINE-RICH REPEAT-CONTAINING PROTEIN 34"/>
    <property type="match status" value="1"/>
</dbReference>
<sequence>MAIEFFKKLSNDLTNLLENEEDYNVLIEVGQMPDHQIFKAHSVILNSRCPYFHEMLNKTTYNEKNVKKISTPHISVTIFKIIIKYIYGGIVIFNKIDAPTNFDLLTAANEFGLAELRNTAQVRLVENHAPWIRWNFAKVYKISFENDDFKDLQQFCNDIIAKHPNIVFDSEDYEELSESALVSILKLDNLNMDEARIWDQVIRWGIAQNSDLDSNPAQWSNEEFLTLKATLKNCLPHIRFFQITSEDVLDKLSPYQHIFEPNLWKDIMTKVLAPNRAVTSTILPPRIISDTILPPRNIEDSIYNTKRNEAHEHFNQGKFLKALELYEEILEHSQHNCEDQRSASIWDLSNNKCGLENLTELTKTLYKNTTLTSLNLGCNNLGSEGGKTLAVALCKNNTLEILNLWNNNLGVEGGKTLADVLCENTTLTSLDLYDNNLESEGIRALANALFKNTTLTFLNLGCNNLKSEEGKALADALCENVTLTSLNLSVNDLGFEGGKALANALCKNTTLTFLNLSFNSLGFEAGTVFADVLCNNTTLTSLDLYNNGIGSEGGKALAAALCKNTTLTSLNFGCNNFESEEEKALSDALYKNYTQNVLNL</sequence>
<feature type="domain" description="BTB" evidence="2">
    <location>
        <begin position="23"/>
        <end position="95"/>
    </location>
</feature>
<accession>A0A397VRT3</accession>
<dbReference type="InterPro" id="IPR011705">
    <property type="entry name" value="BACK"/>
</dbReference>
<evidence type="ECO:0000256" key="1">
    <source>
        <dbReference type="ARBA" id="ARBA00022737"/>
    </source>
</evidence>
<keyword evidence="4" id="KW-1185">Reference proteome</keyword>
<dbReference type="Gene3D" id="3.30.710.10">
    <property type="entry name" value="Potassium Channel Kv1.1, Chain A"/>
    <property type="match status" value="1"/>
</dbReference>
<dbReference type="InterPro" id="IPR052201">
    <property type="entry name" value="LRR-containing_regulator"/>
</dbReference>
<dbReference type="Proteomes" id="UP000266673">
    <property type="component" value="Unassembled WGS sequence"/>
</dbReference>